<dbReference type="EMBL" id="LR746264">
    <property type="protein sequence ID" value="CAA7388275.1"/>
    <property type="molecule type" value="Genomic_DNA"/>
</dbReference>
<evidence type="ECO:0000313" key="2">
    <source>
        <dbReference type="Proteomes" id="UP000663760"/>
    </source>
</evidence>
<protein>
    <submittedName>
        <fullName evidence="1">Uncharacterized protein</fullName>
    </submittedName>
</protein>
<dbReference type="InterPro" id="IPR043502">
    <property type="entry name" value="DNA/RNA_pol_sf"/>
</dbReference>
<proteinExistence type="predicted"/>
<dbReference type="AlphaFoldDB" id="A0A7I8JYY7"/>
<evidence type="ECO:0000313" key="1">
    <source>
        <dbReference type="EMBL" id="CAA7388275.1"/>
    </source>
</evidence>
<dbReference type="PANTHER" id="PTHR11439">
    <property type="entry name" value="GAG-POL-RELATED RETROTRANSPOSON"/>
    <property type="match status" value="1"/>
</dbReference>
<dbReference type="CDD" id="cd09272">
    <property type="entry name" value="RNase_HI_RT_Ty1"/>
    <property type="match status" value="1"/>
</dbReference>
<name>A0A7I8JYY7_SPIIN</name>
<dbReference type="SUPFAM" id="SSF56672">
    <property type="entry name" value="DNA/RNA polymerases"/>
    <property type="match status" value="1"/>
</dbReference>
<dbReference type="Proteomes" id="UP000663760">
    <property type="component" value="Chromosome 1"/>
</dbReference>
<accession>A0A7I8JYY7</accession>
<sequence length="191" mass="21830">MLKIQGKYIQSNGYHTLFIKHGDRNKVTALIVYVDDIIITGDDTEEIKCLYILDLLQETRKLECKPADTPIDPNLNLGEGKNSDQVDKSSYQRLTGRSTSGYCTFVCENLVTWRSKKQKIVARSSAESEFKALAQGICEGLWLRGLLDELRVNQSNHIKLFCDNKSAIFIARNPVQHDMTKHIEVDRHFIK</sequence>
<organism evidence="1 2">
    <name type="scientific">Spirodela intermedia</name>
    <name type="common">Intermediate duckweed</name>
    <dbReference type="NCBI Taxonomy" id="51605"/>
    <lineage>
        <taxon>Eukaryota</taxon>
        <taxon>Viridiplantae</taxon>
        <taxon>Streptophyta</taxon>
        <taxon>Embryophyta</taxon>
        <taxon>Tracheophyta</taxon>
        <taxon>Spermatophyta</taxon>
        <taxon>Magnoliopsida</taxon>
        <taxon>Liliopsida</taxon>
        <taxon>Araceae</taxon>
        <taxon>Lemnoideae</taxon>
        <taxon>Spirodela</taxon>
    </lineage>
</organism>
<keyword evidence="2" id="KW-1185">Reference proteome</keyword>
<reference evidence="1" key="1">
    <citation type="submission" date="2020-02" db="EMBL/GenBank/DDBJ databases">
        <authorList>
            <person name="Scholz U."/>
            <person name="Mascher M."/>
            <person name="Fiebig A."/>
        </authorList>
    </citation>
    <scope>NUCLEOTIDE SEQUENCE</scope>
</reference>
<gene>
    <name evidence="1" type="ORF">SI8410_01000543</name>
</gene>
<dbReference type="PANTHER" id="PTHR11439:SF463">
    <property type="entry name" value="REVERSE TRANSCRIPTASE TY1_COPIA-TYPE DOMAIN-CONTAINING PROTEIN"/>
    <property type="match status" value="1"/>
</dbReference>
<dbReference type="OrthoDB" id="780992at2759"/>